<evidence type="ECO:0000256" key="12">
    <source>
        <dbReference type="ARBA" id="ARBA00022989"/>
    </source>
</evidence>
<organism evidence="18 19">
    <name type="scientific">Vitis vinifera</name>
    <name type="common">Grape</name>
    <dbReference type="NCBI Taxonomy" id="29760"/>
    <lineage>
        <taxon>Eukaryota</taxon>
        <taxon>Viridiplantae</taxon>
        <taxon>Streptophyta</taxon>
        <taxon>Embryophyta</taxon>
        <taxon>Tracheophyta</taxon>
        <taxon>Spermatophyta</taxon>
        <taxon>Magnoliopsida</taxon>
        <taxon>eudicotyledons</taxon>
        <taxon>Gunneridae</taxon>
        <taxon>Pentapetalae</taxon>
        <taxon>rosids</taxon>
        <taxon>Vitales</taxon>
        <taxon>Vitaceae</taxon>
        <taxon>Viteae</taxon>
        <taxon>Vitis</taxon>
    </lineage>
</organism>
<reference evidence="18 19" key="1">
    <citation type="journal article" date="2018" name="PLoS Genet.">
        <title>Population sequencing reveals clonal diversity and ancestral inbreeding in the grapevine cultivar Chardonnay.</title>
        <authorList>
            <person name="Roach M.J."/>
            <person name="Johnson D.L."/>
            <person name="Bohlmann J."/>
            <person name="van Vuuren H.J."/>
            <person name="Jones S.J."/>
            <person name="Pretorius I.S."/>
            <person name="Schmidt S.A."/>
            <person name="Borneman A.R."/>
        </authorList>
    </citation>
    <scope>NUCLEOTIDE SEQUENCE [LARGE SCALE GENOMIC DNA]</scope>
    <source>
        <strain evidence="19">cv. Chardonnay</strain>
        <tissue evidence="18">Leaf</tissue>
    </source>
</reference>
<comment type="similarity">
    <text evidence="14">Belongs to the RING-type zinc finger family. ATL subfamily.</text>
</comment>
<evidence type="ECO:0000256" key="4">
    <source>
        <dbReference type="ARBA" id="ARBA00012483"/>
    </source>
</evidence>
<keyword evidence="13 15" id="KW-0472">Membrane</keyword>
<dbReference type="InterPro" id="IPR025287">
    <property type="entry name" value="WAK_GUB"/>
</dbReference>
<accession>A0A438HSM7</accession>
<evidence type="ECO:0000256" key="15">
    <source>
        <dbReference type="SAM" id="Phobius"/>
    </source>
</evidence>
<evidence type="ECO:0000313" key="19">
    <source>
        <dbReference type="Proteomes" id="UP000288805"/>
    </source>
</evidence>
<evidence type="ECO:0000313" key="18">
    <source>
        <dbReference type="EMBL" id="RVW87471.1"/>
    </source>
</evidence>
<dbReference type="EC" id="2.3.2.27" evidence="4"/>
<evidence type="ECO:0000256" key="7">
    <source>
        <dbReference type="ARBA" id="ARBA00022723"/>
    </source>
</evidence>
<dbReference type="GO" id="GO:0030247">
    <property type="term" value="F:polysaccharide binding"/>
    <property type="evidence" value="ECO:0007669"/>
    <property type="project" value="InterPro"/>
</dbReference>
<keyword evidence="8 16" id="KW-0732">Signal</keyword>
<dbReference type="EMBL" id="QGNW01000183">
    <property type="protein sequence ID" value="RVW87471.1"/>
    <property type="molecule type" value="Genomic_DNA"/>
</dbReference>
<evidence type="ECO:0000256" key="11">
    <source>
        <dbReference type="ARBA" id="ARBA00022833"/>
    </source>
</evidence>
<comment type="pathway">
    <text evidence="3">Protein modification; protein ubiquitination.</text>
</comment>
<evidence type="ECO:0000256" key="5">
    <source>
        <dbReference type="ARBA" id="ARBA00022679"/>
    </source>
</evidence>
<keyword evidence="9" id="KW-0863">Zinc-finger</keyword>
<dbReference type="GO" id="GO:0061630">
    <property type="term" value="F:ubiquitin protein ligase activity"/>
    <property type="evidence" value="ECO:0007669"/>
    <property type="project" value="UniProtKB-EC"/>
</dbReference>
<feature type="domain" description="Wall-associated receptor kinase galacturonan-binding" evidence="17">
    <location>
        <begin position="35"/>
        <end position="93"/>
    </location>
</feature>
<keyword evidence="6 15" id="KW-0812">Transmembrane</keyword>
<protein>
    <recommendedName>
        <fullName evidence="4">RING-type E3 ubiquitin transferase</fullName>
        <ecNumber evidence="4">2.3.2.27</ecNumber>
    </recommendedName>
</protein>
<feature type="transmembrane region" description="Helical" evidence="15">
    <location>
        <begin position="90"/>
        <end position="114"/>
    </location>
</feature>
<gene>
    <name evidence="18" type="ORF">CK203_036309</name>
</gene>
<dbReference type="Proteomes" id="UP000288805">
    <property type="component" value="Unassembled WGS sequence"/>
</dbReference>
<evidence type="ECO:0000256" key="2">
    <source>
        <dbReference type="ARBA" id="ARBA00004167"/>
    </source>
</evidence>
<keyword evidence="5" id="KW-0808">Transferase</keyword>
<evidence type="ECO:0000256" key="9">
    <source>
        <dbReference type="ARBA" id="ARBA00022771"/>
    </source>
</evidence>
<evidence type="ECO:0000256" key="16">
    <source>
        <dbReference type="SAM" id="SignalP"/>
    </source>
</evidence>
<dbReference type="AlphaFoldDB" id="A0A438HSM7"/>
<keyword evidence="11" id="KW-0862">Zinc</keyword>
<evidence type="ECO:0000256" key="1">
    <source>
        <dbReference type="ARBA" id="ARBA00000900"/>
    </source>
</evidence>
<feature type="signal peptide" evidence="16">
    <location>
        <begin position="1"/>
        <end position="22"/>
    </location>
</feature>
<dbReference type="InterPro" id="IPR046948">
    <property type="entry name" value="ATL20-22-like"/>
</dbReference>
<dbReference type="GO" id="GO:0016020">
    <property type="term" value="C:membrane"/>
    <property type="evidence" value="ECO:0007669"/>
    <property type="project" value="UniProtKB-SubCell"/>
</dbReference>
<sequence>MSSSSKMVLISLFLFFSVTIFAKIGVSQVGFQVRSRCSEQGPLIRFPFWLKDQPHSYGYPSFELACVEKKQTVLTRLELPNSVKLLVMKFLYQSLFIFSGISHFYVFFLMKLVINP</sequence>
<evidence type="ECO:0000256" key="10">
    <source>
        <dbReference type="ARBA" id="ARBA00022786"/>
    </source>
</evidence>
<feature type="chain" id="PRO_5019434482" description="RING-type E3 ubiquitin transferase" evidence="16">
    <location>
        <begin position="23"/>
        <end position="116"/>
    </location>
</feature>
<evidence type="ECO:0000256" key="14">
    <source>
        <dbReference type="ARBA" id="ARBA00024209"/>
    </source>
</evidence>
<dbReference type="PANTHER" id="PTHR46279">
    <property type="entry name" value="RING/U-BOX SUPERFAMILY PROTEIN"/>
    <property type="match status" value="1"/>
</dbReference>
<proteinExistence type="inferred from homology"/>
<keyword evidence="10" id="KW-0833">Ubl conjugation pathway</keyword>
<comment type="caution">
    <text evidence="18">The sequence shown here is derived from an EMBL/GenBank/DDBJ whole genome shotgun (WGS) entry which is preliminary data.</text>
</comment>
<name>A0A438HSM7_VITVI</name>
<evidence type="ECO:0000256" key="6">
    <source>
        <dbReference type="ARBA" id="ARBA00022692"/>
    </source>
</evidence>
<evidence type="ECO:0000256" key="8">
    <source>
        <dbReference type="ARBA" id="ARBA00022729"/>
    </source>
</evidence>
<evidence type="ECO:0000256" key="3">
    <source>
        <dbReference type="ARBA" id="ARBA00004906"/>
    </source>
</evidence>
<evidence type="ECO:0000259" key="17">
    <source>
        <dbReference type="Pfam" id="PF13947"/>
    </source>
</evidence>
<dbReference type="PANTHER" id="PTHR46279:SF9">
    <property type="entry name" value="OS01G0116300 PROTEIN"/>
    <property type="match status" value="1"/>
</dbReference>
<keyword evidence="12 15" id="KW-1133">Transmembrane helix</keyword>
<comment type="catalytic activity">
    <reaction evidence="1">
        <text>S-ubiquitinyl-[E2 ubiquitin-conjugating enzyme]-L-cysteine + [acceptor protein]-L-lysine = [E2 ubiquitin-conjugating enzyme]-L-cysteine + N(6)-ubiquitinyl-[acceptor protein]-L-lysine.</text>
        <dbReference type="EC" id="2.3.2.27"/>
    </reaction>
</comment>
<keyword evidence="7" id="KW-0479">Metal-binding</keyword>
<evidence type="ECO:0000256" key="13">
    <source>
        <dbReference type="ARBA" id="ARBA00023136"/>
    </source>
</evidence>
<dbReference type="Pfam" id="PF13947">
    <property type="entry name" value="GUB_WAK_bind"/>
    <property type="match status" value="1"/>
</dbReference>
<comment type="subcellular location">
    <subcellularLocation>
        <location evidence="2">Membrane</location>
        <topology evidence="2">Single-pass membrane protein</topology>
    </subcellularLocation>
</comment>
<dbReference type="GO" id="GO:0008270">
    <property type="term" value="F:zinc ion binding"/>
    <property type="evidence" value="ECO:0007669"/>
    <property type="project" value="UniProtKB-KW"/>
</dbReference>